<keyword evidence="3" id="KW-1185">Reference proteome</keyword>
<proteinExistence type="inferred from homology"/>
<dbReference type="OrthoDB" id="3266379at2"/>
<reference evidence="2 3" key="1">
    <citation type="submission" date="2018-08" db="EMBL/GenBank/DDBJ databases">
        <title>Aeromicrobium sp. M2KJ-4, whole genome shotgun sequence.</title>
        <authorList>
            <person name="Tuo L."/>
        </authorList>
    </citation>
    <scope>NUCLEOTIDE SEQUENCE [LARGE SCALE GENOMIC DNA]</scope>
    <source>
        <strain evidence="2 3">M2KJ-4</strain>
    </source>
</reference>
<keyword evidence="1" id="KW-0472">Membrane</keyword>
<name>A0A371PCK4_9ACTN</name>
<sequence>MTERPPIRAWFAPGLIGLHVLGIVAVAFCLVMGMWQMGVYDSRQHHEQADKRDVPRVALTDVWAPDEPFTRELNHRPVTIDGAFAPTEEQIWVTGKKRDGRTGAWLVAPLQVAGGDTLLVVRGWAPQTGTFPEVPAGRVQVDAVLEPGEGAENGVRSFDPGERTIGAVRIPSLINEMPYDLYSGFAISTDEPSSGGLDLVPPPQPDDVSWTVGLKNLAYAMQWWVFGIFAGFMWWRMCTETIAARRAKVA</sequence>
<dbReference type="PROSITE" id="PS50895">
    <property type="entry name" value="SURF1"/>
    <property type="match status" value="1"/>
</dbReference>
<evidence type="ECO:0000313" key="2">
    <source>
        <dbReference type="EMBL" id="REK73110.1"/>
    </source>
</evidence>
<dbReference type="Proteomes" id="UP000265581">
    <property type="component" value="Unassembled WGS sequence"/>
</dbReference>
<comment type="similarity">
    <text evidence="1">Belongs to the SURF1 family.</text>
</comment>
<dbReference type="GO" id="GO:0005886">
    <property type="term" value="C:plasma membrane"/>
    <property type="evidence" value="ECO:0007669"/>
    <property type="project" value="UniProtKB-SubCell"/>
</dbReference>
<accession>A0A371PCK4</accession>
<protein>
    <recommendedName>
        <fullName evidence="1">SURF1-like protein</fullName>
    </recommendedName>
</protein>
<keyword evidence="1" id="KW-1133">Transmembrane helix</keyword>
<keyword evidence="1" id="KW-0812">Transmembrane</keyword>
<keyword evidence="1" id="KW-1003">Cell membrane</keyword>
<comment type="subcellular location">
    <subcellularLocation>
        <location evidence="1">Cell membrane</location>
        <topology evidence="1">Multi-pass membrane protein</topology>
    </subcellularLocation>
</comment>
<dbReference type="EMBL" id="QUBR01000001">
    <property type="protein sequence ID" value="REK73110.1"/>
    <property type="molecule type" value="Genomic_DNA"/>
</dbReference>
<gene>
    <name evidence="2" type="ORF">DX116_05895</name>
</gene>
<dbReference type="Pfam" id="PF02104">
    <property type="entry name" value="SURF1"/>
    <property type="match status" value="1"/>
</dbReference>
<comment type="caution">
    <text evidence="2">The sequence shown here is derived from an EMBL/GenBank/DDBJ whole genome shotgun (WGS) entry which is preliminary data.</text>
</comment>
<evidence type="ECO:0000256" key="1">
    <source>
        <dbReference type="RuleBase" id="RU363076"/>
    </source>
</evidence>
<dbReference type="InterPro" id="IPR002994">
    <property type="entry name" value="Surf1/Shy1"/>
</dbReference>
<feature type="transmembrane region" description="Helical" evidence="1">
    <location>
        <begin position="217"/>
        <end position="235"/>
    </location>
</feature>
<feature type="transmembrane region" description="Helical" evidence="1">
    <location>
        <begin position="12"/>
        <end position="35"/>
    </location>
</feature>
<organism evidence="2 3">
    <name type="scientific">Aeromicrobium endophyticum</name>
    <dbReference type="NCBI Taxonomy" id="2292704"/>
    <lineage>
        <taxon>Bacteria</taxon>
        <taxon>Bacillati</taxon>
        <taxon>Actinomycetota</taxon>
        <taxon>Actinomycetes</taxon>
        <taxon>Propionibacteriales</taxon>
        <taxon>Nocardioidaceae</taxon>
        <taxon>Aeromicrobium</taxon>
    </lineage>
</organism>
<evidence type="ECO:0000313" key="3">
    <source>
        <dbReference type="Proteomes" id="UP000265581"/>
    </source>
</evidence>
<dbReference type="RefSeq" id="WP_119703225.1">
    <property type="nucleotide sequence ID" value="NZ_JBHSOI010000001.1"/>
</dbReference>
<dbReference type="AlphaFoldDB" id="A0A371PCK4"/>
<dbReference type="CDD" id="cd06662">
    <property type="entry name" value="SURF1"/>
    <property type="match status" value="1"/>
</dbReference>